<feature type="region of interest" description="Disordered" evidence="1">
    <location>
        <begin position="87"/>
        <end position="128"/>
    </location>
</feature>
<feature type="region of interest" description="Disordered" evidence="1">
    <location>
        <begin position="1"/>
        <end position="33"/>
    </location>
</feature>
<protein>
    <submittedName>
        <fullName evidence="2">Uncharacterized protein</fullName>
    </submittedName>
</protein>
<evidence type="ECO:0000313" key="2">
    <source>
        <dbReference type="EMBL" id="KAF0931442.1"/>
    </source>
</evidence>
<evidence type="ECO:0000256" key="1">
    <source>
        <dbReference type="SAM" id="MobiDB-lite"/>
    </source>
</evidence>
<keyword evidence="3" id="KW-1185">Reference proteome</keyword>
<reference evidence="2 3" key="1">
    <citation type="submission" date="2019-11" db="EMBL/GenBank/DDBJ databases">
        <title>Whole genome sequence of Oryza granulata.</title>
        <authorList>
            <person name="Li W."/>
        </authorList>
    </citation>
    <scope>NUCLEOTIDE SEQUENCE [LARGE SCALE GENOMIC DNA]</scope>
    <source>
        <strain evidence="3">cv. Menghai</strain>
        <tissue evidence="2">Leaf</tissue>
    </source>
</reference>
<accession>A0A6G1F3Q4</accession>
<evidence type="ECO:0000313" key="3">
    <source>
        <dbReference type="Proteomes" id="UP000479710"/>
    </source>
</evidence>
<feature type="region of interest" description="Disordered" evidence="1">
    <location>
        <begin position="46"/>
        <end position="73"/>
    </location>
</feature>
<dbReference type="Proteomes" id="UP000479710">
    <property type="component" value="Unassembled WGS sequence"/>
</dbReference>
<gene>
    <name evidence="2" type="ORF">E2562_004569</name>
</gene>
<organism evidence="2 3">
    <name type="scientific">Oryza meyeriana var. granulata</name>
    <dbReference type="NCBI Taxonomy" id="110450"/>
    <lineage>
        <taxon>Eukaryota</taxon>
        <taxon>Viridiplantae</taxon>
        <taxon>Streptophyta</taxon>
        <taxon>Embryophyta</taxon>
        <taxon>Tracheophyta</taxon>
        <taxon>Spermatophyta</taxon>
        <taxon>Magnoliopsida</taxon>
        <taxon>Liliopsida</taxon>
        <taxon>Poales</taxon>
        <taxon>Poaceae</taxon>
        <taxon>BOP clade</taxon>
        <taxon>Oryzoideae</taxon>
        <taxon>Oryzeae</taxon>
        <taxon>Oryzinae</taxon>
        <taxon>Oryza</taxon>
        <taxon>Oryza meyeriana</taxon>
    </lineage>
</organism>
<proteinExistence type="predicted"/>
<dbReference type="AlphaFoldDB" id="A0A6G1F3Q4"/>
<dbReference type="EMBL" id="SPHZ02000001">
    <property type="protein sequence ID" value="KAF0931442.1"/>
    <property type="molecule type" value="Genomic_DNA"/>
</dbReference>
<sequence length="128" mass="13854">MDQRSAGQHPSGEEKVECSAGRCGHTPIKPVGAPRAHCVAGFQVGSFATSRGPANRRHGAQQREDSRRMSVQHEAIYDDMPGQCLFEALSPADQSSRRGKKRKRRVAVTETTSGPGKERGEGIQESPT</sequence>
<feature type="compositionally biased region" description="Basic residues" evidence="1">
    <location>
        <begin position="97"/>
        <end position="106"/>
    </location>
</feature>
<comment type="caution">
    <text evidence="2">The sequence shown here is derived from an EMBL/GenBank/DDBJ whole genome shotgun (WGS) entry which is preliminary data.</text>
</comment>
<name>A0A6G1F3Q4_9ORYZ</name>